<protein>
    <submittedName>
        <fullName evidence="2">Uncharacterized protein</fullName>
    </submittedName>
</protein>
<proteinExistence type="predicted"/>
<dbReference type="Proteomes" id="UP001287356">
    <property type="component" value="Unassembled WGS sequence"/>
</dbReference>
<evidence type="ECO:0000256" key="1">
    <source>
        <dbReference type="SAM" id="MobiDB-lite"/>
    </source>
</evidence>
<sequence>MTCRSFVHAGETSTPPKAQHRHRCPAPFLRGLDNPLIKLPSYGRPLLRGCELKPSTLNDAGEGNGRFSTEPGLSHVSQRHWEYWEAANNQRPSQNRSFARTPVAEHGTTSRTPLAPEVRLVPHLSPFSPLRLFVRLYQFRARRYIRLGVPLQPNLGIESMVPSSLTAFMASRVSRNPSTGYLCKWVTQALVTHSKMQHVFVLWRIYHANQMQLYSYLPSRASLWVLEDRSTRWPALQPCVLTAQPWDSCRLRVHHSVRGGERGKHTNHEQRCRRCQSCNLSAFMSPA</sequence>
<feature type="region of interest" description="Disordered" evidence="1">
    <location>
        <begin position="1"/>
        <end position="23"/>
    </location>
</feature>
<keyword evidence="3" id="KW-1185">Reference proteome</keyword>
<accession>A0AAE0JX44</accession>
<name>A0AAE0JX44_9PEZI</name>
<evidence type="ECO:0000313" key="2">
    <source>
        <dbReference type="EMBL" id="KAK3365690.1"/>
    </source>
</evidence>
<organism evidence="2 3">
    <name type="scientific">Lasiosphaeria ovina</name>
    <dbReference type="NCBI Taxonomy" id="92902"/>
    <lineage>
        <taxon>Eukaryota</taxon>
        <taxon>Fungi</taxon>
        <taxon>Dikarya</taxon>
        <taxon>Ascomycota</taxon>
        <taxon>Pezizomycotina</taxon>
        <taxon>Sordariomycetes</taxon>
        <taxon>Sordariomycetidae</taxon>
        <taxon>Sordariales</taxon>
        <taxon>Lasiosphaeriaceae</taxon>
        <taxon>Lasiosphaeria</taxon>
    </lineage>
</organism>
<gene>
    <name evidence="2" type="ORF">B0T24DRAFT_396044</name>
</gene>
<reference evidence="2" key="1">
    <citation type="journal article" date="2023" name="Mol. Phylogenet. Evol.">
        <title>Genome-scale phylogeny and comparative genomics of the fungal order Sordariales.</title>
        <authorList>
            <person name="Hensen N."/>
            <person name="Bonometti L."/>
            <person name="Westerberg I."/>
            <person name="Brannstrom I.O."/>
            <person name="Guillou S."/>
            <person name="Cros-Aarteil S."/>
            <person name="Calhoun S."/>
            <person name="Haridas S."/>
            <person name="Kuo A."/>
            <person name="Mondo S."/>
            <person name="Pangilinan J."/>
            <person name="Riley R."/>
            <person name="LaButti K."/>
            <person name="Andreopoulos B."/>
            <person name="Lipzen A."/>
            <person name="Chen C."/>
            <person name="Yan M."/>
            <person name="Daum C."/>
            <person name="Ng V."/>
            <person name="Clum A."/>
            <person name="Steindorff A."/>
            <person name="Ohm R.A."/>
            <person name="Martin F."/>
            <person name="Silar P."/>
            <person name="Natvig D.O."/>
            <person name="Lalanne C."/>
            <person name="Gautier V."/>
            <person name="Ament-Velasquez S.L."/>
            <person name="Kruys A."/>
            <person name="Hutchinson M.I."/>
            <person name="Powell A.J."/>
            <person name="Barry K."/>
            <person name="Miller A.N."/>
            <person name="Grigoriev I.V."/>
            <person name="Debuchy R."/>
            <person name="Gladieux P."/>
            <person name="Hiltunen Thoren M."/>
            <person name="Johannesson H."/>
        </authorList>
    </citation>
    <scope>NUCLEOTIDE SEQUENCE</scope>
    <source>
        <strain evidence="2">CBS 958.72</strain>
    </source>
</reference>
<dbReference type="EMBL" id="JAULSN010000008">
    <property type="protein sequence ID" value="KAK3365690.1"/>
    <property type="molecule type" value="Genomic_DNA"/>
</dbReference>
<evidence type="ECO:0000313" key="3">
    <source>
        <dbReference type="Proteomes" id="UP001287356"/>
    </source>
</evidence>
<reference evidence="2" key="2">
    <citation type="submission" date="2023-06" db="EMBL/GenBank/DDBJ databases">
        <authorList>
            <consortium name="Lawrence Berkeley National Laboratory"/>
            <person name="Haridas S."/>
            <person name="Hensen N."/>
            <person name="Bonometti L."/>
            <person name="Westerberg I."/>
            <person name="Brannstrom I.O."/>
            <person name="Guillou S."/>
            <person name="Cros-Aarteil S."/>
            <person name="Calhoun S."/>
            <person name="Kuo A."/>
            <person name="Mondo S."/>
            <person name="Pangilinan J."/>
            <person name="Riley R."/>
            <person name="Labutti K."/>
            <person name="Andreopoulos B."/>
            <person name="Lipzen A."/>
            <person name="Chen C."/>
            <person name="Yanf M."/>
            <person name="Daum C."/>
            <person name="Ng V."/>
            <person name="Clum A."/>
            <person name="Steindorff A."/>
            <person name="Ohm R."/>
            <person name="Martin F."/>
            <person name="Silar P."/>
            <person name="Natvig D."/>
            <person name="Lalanne C."/>
            <person name="Gautier V."/>
            <person name="Ament-Velasquez S.L."/>
            <person name="Kruys A."/>
            <person name="Hutchinson M.I."/>
            <person name="Powell A.J."/>
            <person name="Barry K."/>
            <person name="Miller A.N."/>
            <person name="Grigoriev I.V."/>
            <person name="Debuchy R."/>
            <person name="Gladieux P."/>
            <person name="Thoren M.H."/>
            <person name="Johannesson H."/>
        </authorList>
    </citation>
    <scope>NUCLEOTIDE SEQUENCE</scope>
    <source>
        <strain evidence="2">CBS 958.72</strain>
    </source>
</reference>
<dbReference type="AlphaFoldDB" id="A0AAE0JX44"/>
<comment type="caution">
    <text evidence="2">The sequence shown here is derived from an EMBL/GenBank/DDBJ whole genome shotgun (WGS) entry which is preliminary data.</text>
</comment>